<dbReference type="Pfam" id="PF13181">
    <property type="entry name" value="TPR_8"/>
    <property type="match status" value="1"/>
</dbReference>
<dbReference type="InterPro" id="IPR019734">
    <property type="entry name" value="TPR_rpt"/>
</dbReference>
<dbReference type="NCBIfam" id="TIGR00254">
    <property type="entry name" value="GGDEF"/>
    <property type="match status" value="1"/>
</dbReference>
<evidence type="ECO:0000313" key="6">
    <source>
        <dbReference type="EMBL" id="KLU99107.1"/>
    </source>
</evidence>
<accession>A0A0J1GHA9</accession>
<evidence type="ECO:0000256" key="4">
    <source>
        <dbReference type="SAM" id="SignalP"/>
    </source>
</evidence>
<evidence type="ECO:0000256" key="3">
    <source>
        <dbReference type="SAM" id="Coils"/>
    </source>
</evidence>
<dbReference type="Pfam" id="PF13424">
    <property type="entry name" value="TPR_12"/>
    <property type="match status" value="1"/>
</dbReference>
<feature type="signal peptide" evidence="4">
    <location>
        <begin position="1"/>
        <end position="25"/>
    </location>
</feature>
<proteinExistence type="predicted"/>
<dbReference type="InterPro" id="IPR043128">
    <property type="entry name" value="Rev_trsase/Diguanyl_cyclase"/>
</dbReference>
<dbReference type="SMART" id="SM00267">
    <property type="entry name" value="GGDEF"/>
    <property type="match status" value="1"/>
</dbReference>
<dbReference type="PROSITE" id="PS50887">
    <property type="entry name" value="GGDEF"/>
    <property type="match status" value="1"/>
</dbReference>
<dbReference type="Pfam" id="PF00990">
    <property type="entry name" value="GGDEF"/>
    <property type="match status" value="1"/>
</dbReference>
<dbReference type="SUPFAM" id="SSF48452">
    <property type="entry name" value="TPR-like"/>
    <property type="match status" value="1"/>
</dbReference>
<comment type="caution">
    <text evidence="6">The sequence shown here is derived from an EMBL/GenBank/DDBJ whole genome shotgun (WGS) entry which is preliminary data.</text>
</comment>
<feature type="repeat" description="TPR" evidence="2">
    <location>
        <begin position="330"/>
        <end position="363"/>
    </location>
</feature>
<dbReference type="GO" id="GO:1902201">
    <property type="term" value="P:negative regulation of bacterial-type flagellum-dependent cell motility"/>
    <property type="evidence" value="ECO:0007669"/>
    <property type="project" value="TreeGrafter"/>
</dbReference>
<dbReference type="PANTHER" id="PTHR45138">
    <property type="entry name" value="REGULATORY COMPONENTS OF SENSORY TRANSDUCTION SYSTEM"/>
    <property type="match status" value="1"/>
</dbReference>
<feature type="chain" id="PRO_5005251594" description="diguanylate cyclase" evidence="4">
    <location>
        <begin position="26"/>
        <end position="658"/>
    </location>
</feature>
<evidence type="ECO:0000259" key="5">
    <source>
        <dbReference type="PROSITE" id="PS50887"/>
    </source>
</evidence>
<feature type="repeat" description="TPR" evidence="2">
    <location>
        <begin position="210"/>
        <end position="243"/>
    </location>
</feature>
<dbReference type="GO" id="GO:0005886">
    <property type="term" value="C:plasma membrane"/>
    <property type="evidence" value="ECO:0007669"/>
    <property type="project" value="TreeGrafter"/>
</dbReference>
<keyword evidence="7" id="KW-1185">Reference proteome</keyword>
<feature type="domain" description="GGDEF" evidence="5">
    <location>
        <begin position="505"/>
        <end position="640"/>
    </location>
</feature>
<gene>
    <name evidence="6" type="ORF">ABT58_19030</name>
</gene>
<dbReference type="GO" id="GO:0043709">
    <property type="term" value="P:cell adhesion involved in single-species biofilm formation"/>
    <property type="evidence" value="ECO:0007669"/>
    <property type="project" value="TreeGrafter"/>
</dbReference>
<dbReference type="SMART" id="SM00028">
    <property type="entry name" value="TPR"/>
    <property type="match status" value="5"/>
</dbReference>
<evidence type="ECO:0000256" key="1">
    <source>
        <dbReference type="ARBA" id="ARBA00012528"/>
    </source>
</evidence>
<evidence type="ECO:0000256" key="2">
    <source>
        <dbReference type="PROSITE-ProRule" id="PRU00339"/>
    </source>
</evidence>
<dbReference type="PROSITE" id="PS50005">
    <property type="entry name" value="TPR"/>
    <property type="match status" value="3"/>
</dbReference>
<dbReference type="OrthoDB" id="5906165at2"/>
<dbReference type="GO" id="GO:0052621">
    <property type="term" value="F:diguanylate cyclase activity"/>
    <property type="evidence" value="ECO:0007669"/>
    <property type="project" value="UniProtKB-EC"/>
</dbReference>
<reference evidence="6 7" key="1">
    <citation type="submission" date="2015-05" db="EMBL/GenBank/DDBJ databases">
        <title>Photobacterium galathea sp. nov.</title>
        <authorList>
            <person name="Machado H."/>
            <person name="Gram L."/>
        </authorList>
    </citation>
    <scope>NUCLEOTIDE SEQUENCE [LARGE SCALE GENOMIC DNA]</scope>
    <source>
        <strain evidence="6 7">DSM 25995</strain>
    </source>
</reference>
<dbReference type="EC" id="2.7.7.65" evidence="1"/>
<dbReference type="PANTHER" id="PTHR45138:SF24">
    <property type="entry name" value="DIGUANYLATE CYCLASE DGCC-RELATED"/>
    <property type="match status" value="1"/>
</dbReference>
<dbReference type="SUPFAM" id="SSF55073">
    <property type="entry name" value="Nucleotide cyclase"/>
    <property type="match status" value="1"/>
</dbReference>
<dbReference type="InterPro" id="IPR011990">
    <property type="entry name" value="TPR-like_helical_dom_sf"/>
</dbReference>
<organism evidence="6 7">
    <name type="scientific">Photobacterium aphoticum</name>
    <dbReference type="NCBI Taxonomy" id="754436"/>
    <lineage>
        <taxon>Bacteria</taxon>
        <taxon>Pseudomonadati</taxon>
        <taxon>Pseudomonadota</taxon>
        <taxon>Gammaproteobacteria</taxon>
        <taxon>Vibrionales</taxon>
        <taxon>Vibrionaceae</taxon>
        <taxon>Photobacterium</taxon>
    </lineage>
</organism>
<feature type="coiled-coil region" evidence="3">
    <location>
        <begin position="100"/>
        <end position="131"/>
    </location>
</feature>
<feature type="repeat" description="TPR" evidence="2">
    <location>
        <begin position="250"/>
        <end position="283"/>
    </location>
</feature>
<dbReference type="Proteomes" id="UP000036426">
    <property type="component" value="Unassembled WGS sequence"/>
</dbReference>
<protein>
    <recommendedName>
        <fullName evidence="1">diguanylate cyclase</fullName>
        <ecNumber evidence="1">2.7.7.65</ecNumber>
    </recommendedName>
</protein>
<dbReference type="PATRIC" id="fig|754436.4.peg.4025"/>
<keyword evidence="3" id="KW-0175">Coiled coil</keyword>
<dbReference type="InterPro" id="IPR029787">
    <property type="entry name" value="Nucleotide_cyclase"/>
</dbReference>
<dbReference type="Gene3D" id="3.30.70.270">
    <property type="match status" value="1"/>
</dbReference>
<name>A0A0J1GHA9_9GAMM</name>
<keyword evidence="4" id="KW-0732">Signal</keyword>
<keyword evidence="2" id="KW-0802">TPR repeat</keyword>
<sequence>MRTKSTKILSVLTLCFSVFSSDAWAIDTEKTWQENYYTYRYNDPLHTLEVLQRQYQRARNTAEKLYIKELMYNLMVNNNRPYDNQNNLLPIERKYIGALIASTNANYDRAKKALSELLSDAIQNNNKQLEELLNYQLCKMEGKFGRFVSGEPYCNNLLAIINKINHVTTVQKHDAYLVIAMNKTRQGLYTEALEIYNSIIKTLPLYIPPVSAYNNIALILIDLKRYEEAEKHLNTAMTLLKEDASPHVMAQVYHSLAELYTQQGKKIEAVEMYKNALALIGKSKNFYGISSLYLGLGDLYLNLEDFANAEKYINIAKSVAQTGYDENMLANSVLSLGLMFEKKHDNEKALLNLKQALKLAEDFDIFEVKQTALKSISDIYFRTNDNLNAYLYYKEYANNLDYSSISQLPRAYNMIDGSLRERELYSENNNLKNELATMQTGFDEMSSTNKGISISLLVLLGLLGTTHFFSKKKQAQLRHDPLTQALRREAILQEISATPASDANQYNTLMLFDIDHFKQVNDTYGHPGGDTVLTELIKRLKAYLGPQAFVGRLGGEEFIVLIKNSDRYLSSLDIQRIHAAMCHQPIKLYDKHDVNITISSAYINTEQALSTFKDLYFILDQALYFVKSNGRNATVDAFNDPIDLPSGALTTLMMKNIH</sequence>
<dbReference type="CDD" id="cd01949">
    <property type="entry name" value="GGDEF"/>
    <property type="match status" value="1"/>
</dbReference>
<dbReference type="Gene3D" id="1.25.40.10">
    <property type="entry name" value="Tetratricopeptide repeat domain"/>
    <property type="match status" value="2"/>
</dbReference>
<dbReference type="EMBL" id="LDOV01000037">
    <property type="protein sequence ID" value="KLU99107.1"/>
    <property type="molecule type" value="Genomic_DNA"/>
</dbReference>
<dbReference type="AlphaFoldDB" id="A0A0J1GHA9"/>
<dbReference type="RefSeq" id="WP_047876026.1">
    <property type="nucleotide sequence ID" value="NZ_BMYC01000006.1"/>
</dbReference>
<evidence type="ECO:0000313" key="7">
    <source>
        <dbReference type="Proteomes" id="UP000036426"/>
    </source>
</evidence>
<dbReference type="InterPro" id="IPR050469">
    <property type="entry name" value="Diguanylate_Cyclase"/>
</dbReference>
<dbReference type="InterPro" id="IPR000160">
    <property type="entry name" value="GGDEF_dom"/>
</dbReference>